<evidence type="ECO:0000313" key="1">
    <source>
        <dbReference type="EMBL" id="CAA9522525.1"/>
    </source>
</evidence>
<dbReference type="Gene3D" id="3.10.450.50">
    <property type="match status" value="1"/>
</dbReference>
<accession>A0A6J4TFQ6</accession>
<proteinExistence type="predicted"/>
<evidence type="ECO:0008006" key="2">
    <source>
        <dbReference type="Google" id="ProtNLM"/>
    </source>
</evidence>
<gene>
    <name evidence="1" type="ORF">AVDCRST_MAG53-3425</name>
</gene>
<protein>
    <recommendedName>
        <fullName evidence="2">DUF4878 domain-containing protein</fullName>
    </recommendedName>
</protein>
<dbReference type="AlphaFoldDB" id="A0A6J4TFQ6"/>
<dbReference type="EMBL" id="CADCVR010000106">
    <property type="protein sequence ID" value="CAA9522525.1"/>
    <property type="molecule type" value="Genomic_DNA"/>
</dbReference>
<sequence>MKRRPIDGAWPALPLLTLAIAAIVAVLGIVAAPQPTDADRIADTVEDFAQAVQERRGTDACALLTPAARQATAARTGTLSCAEFVRSFGFGFDAGTLRVARVVEVDIAGDRATIPRDRLLVPGGKPFGRALALERIDGAWRIAAAG</sequence>
<name>A0A6J4TFQ6_9ACTN</name>
<organism evidence="1">
    <name type="scientific">uncultured Solirubrobacteraceae bacterium</name>
    <dbReference type="NCBI Taxonomy" id="1162706"/>
    <lineage>
        <taxon>Bacteria</taxon>
        <taxon>Bacillati</taxon>
        <taxon>Actinomycetota</taxon>
        <taxon>Thermoleophilia</taxon>
        <taxon>Solirubrobacterales</taxon>
        <taxon>Solirubrobacteraceae</taxon>
        <taxon>environmental samples</taxon>
    </lineage>
</organism>
<dbReference type="InterPro" id="IPR032710">
    <property type="entry name" value="NTF2-like_dom_sf"/>
</dbReference>
<reference evidence="1" key="1">
    <citation type="submission" date="2020-02" db="EMBL/GenBank/DDBJ databases">
        <authorList>
            <person name="Meier V. D."/>
        </authorList>
    </citation>
    <scope>NUCLEOTIDE SEQUENCE</scope>
    <source>
        <strain evidence="1">AVDCRST_MAG53</strain>
    </source>
</reference>
<dbReference type="SUPFAM" id="SSF54427">
    <property type="entry name" value="NTF2-like"/>
    <property type="match status" value="1"/>
</dbReference>